<dbReference type="AlphaFoldDB" id="A0A383CV90"/>
<gene>
    <name evidence="1" type="ORF">METZ01_LOCUS488402</name>
</gene>
<reference evidence="1" key="1">
    <citation type="submission" date="2018-05" db="EMBL/GenBank/DDBJ databases">
        <authorList>
            <person name="Lanie J.A."/>
            <person name="Ng W.-L."/>
            <person name="Kazmierczak K.M."/>
            <person name="Andrzejewski T.M."/>
            <person name="Davidsen T.M."/>
            <person name="Wayne K.J."/>
            <person name="Tettelin H."/>
            <person name="Glass J.I."/>
            <person name="Rusch D."/>
            <person name="Podicherti R."/>
            <person name="Tsui H.-C.T."/>
            <person name="Winkler M.E."/>
        </authorList>
    </citation>
    <scope>NUCLEOTIDE SEQUENCE</scope>
</reference>
<name>A0A383CV90_9ZZZZ</name>
<feature type="non-terminal residue" evidence="1">
    <location>
        <position position="92"/>
    </location>
</feature>
<sequence length="92" mass="10066">MPRSIKNRAGLIRGSTTIEELMIRFPNGEASDLMARLAWPCAHCSGRRDEPLSLAAKRHNNPPWAIVEAFRALDAGGPSERQIVAAANKSSR</sequence>
<accession>A0A383CV90</accession>
<evidence type="ECO:0008006" key="2">
    <source>
        <dbReference type="Google" id="ProtNLM"/>
    </source>
</evidence>
<dbReference type="EMBL" id="UINC01211590">
    <property type="protein sequence ID" value="SVE35548.1"/>
    <property type="molecule type" value="Genomic_DNA"/>
</dbReference>
<protein>
    <recommendedName>
        <fullName evidence="2">DUF1858 domain-containing protein</fullName>
    </recommendedName>
</protein>
<organism evidence="1">
    <name type="scientific">marine metagenome</name>
    <dbReference type="NCBI Taxonomy" id="408172"/>
    <lineage>
        <taxon>unclassified sequences</taxon>
        <taxon>metagenomes</taxon>
        <taxon>ecological metagenomes</taxon>
    </lineage>
</organism>
<proteinExistence type="predicted"/>
<evidence type="ECO:0000313" key="1">
    <source>
        <dbReference type="EMBL" id="SVE35548.1"/>
    </source>
</evidence>